<dbReference type="PROSITE" id="PS51221">
    <property type="entry name" value="TTL"/>
    <property type="match status" value="1"/>
</dbReference>
<dbReference type="PANTHER" id="PTHR47551">
    <property type="entry name" value="TUBULIN--TYROSINE LIGASE PBY1-RELATED"/>
    <property type="match status" value="1"/>
</dbReference>
<dbReference type="AlphaFoldDB" id="A0A8H4R7S3"/>
<protein>
    <recommendedName>
        <fullName evidence="3">Tubulin-tyrosine ligase</fullName>
    </recommendedName>
</protein>
<dbReference type="InterPro" id="IPR004344">
    <property type="entry name" value="TTL/TTLL_fam"/>
</dbReference>
<dbReference type="EMBL" id="JAACJL010000001">
    <property type="protein sequence ID" value="KAF4623725.1"/>
    <property type="molecule type" value="Genomic_DNA"/>
</dbReference>
<comment type="caution">
    <text evidence="1">The sequence shown here is derived from an EMBL/GenBank/DDBJ whole genome shotgun (WGS) entry which is preliminary data.</text>
</comment>
<organism evidence="1 2">
    <name type="scientific">Agrocybe pediades</name>
    <dbReference type="NCBI Taxonomy" id="84607"/>
    <lineage>
        <taxon>Eukaryota</taxon>
        <taxon>Fungi</taxon>
        <taxon>Dikarya</taxon>
        <taxon>Basidiomycota</taxon>
        <taxon>Agaricomycotina</taxon>
        <taxon>Agaricomycetes</taxon>
        <taxon>Agaricomycetidae</taxon>
        <taxon>Agaricales</taxon>
        <taxon>Agaricineae</taxon>
        <taxon>Strophariaceae</taxon>
        <taxon>Agrocybe</taxon>
    </lineage>
</organism>
<dbReference type="InterPro" id="IPR027746">
    <property type="entry name" value="TTL"/>
</dbReference>
<dbReference type="Gene3D" id="3.30.470.20">
    <property type="entry name" value="ATP-grasp fold, B domain"/>
    <property type="match status" value="1"/>
</dbReference>
<name>A0A8H4R7S3_9AGAR</name>
<dbReference type="PANTHER" id="PTHR47551:SF1">
    <property type="entry name" value="TUBULIN--TYROSINE LIGASE PBY1-RELATED"/>
    <property type="match status" value="1"/>
</dbReference>
<evidence type="ECO:0000313" key="1">
    <source>
        <dbReference type="EMBL" id="KAF4623725.1"/>
    </source>
</evidence>
<reference evidence="1 2" key="1">
    <citation type="submission" date="2019-12" db="EMBL/GenBank/DDBJ databases">
        <authorList>
            <person name="Floudas D."/>
            <person name="Bentzer J."/>
            <person name="Ahren D."/>
            <person name="Johansson T."/>
            <person name="Persson P."/>
            <person name="Tunlid A."/>
        </authorList>
    </citation>
    <scope>NUCLEOTIDE SEQUENCE [LARGE SCALE GENOMIC DNA]</scope>
    <source>
        <strain evidence="1 2">CBS 102.39</strain>
    </source>
</reference>
<evidence type="ECO:0008006" key="3">
    <source>
        <dbReference type="Google" id="ProtNLM"/>
    </source>
</evidence>
<accession>A0A8H4R7S3</accession>
<dbReference type="Pfam" id="PF03133">
    <property type="entry name" value="TTL"/>
    <property type="match status" value="1"/>
</dbReference>
<dbReference type="Proteomes" id="UP000521872">
    <property type="component" value="Unassembled WGS sequence"/>
</dbReference>
<keyword evidence="2" id="KW-1185">Reference proteome</keyword>
<gene>
    <name evidence="1" type="ORF">D9613_001941</name>
</gene>
<evidence type="ECO:0000313" key="2">
    <source>
        <dbReference type="Proteomes" id="UP000521872"/>
    </source>
</evidence>
<dbReference type="GO" id="GO:0000932">
    <property type="term" value="C:P-body"/>
    <property type="evidence" value="ECO:0007669"/>
    <property type="project" value="TreeGrafter"/>
</dbReference>
<proteinExistence type="predicted"/>
<sequence>MSNLNAFLSWPSAPLTDRLVRNALEQSSLSITLIDNEQLKTSPEPLLQWCTYDDIDHELLHFKRNTVLASSYTFRKAIIRKHYLSQIIRSYLKKKPDSILRNACPRTFEVEISFADELDEMWADELWDLGKELDSGSSWWILKPGMADRGMGIRIFHSKDDLQRIFEEFEMSDSEDEGEDREGKKTSVVTSQLRHFVIQEYVNTPLLLDSTETSDKRPADDLIGRKFHLRVYCVSRGAIQLYVYDRVLALFSSEQYTSLPPKVEEEEDTPNIDLRSHLTNTSLQTELGESNVRLLDELEGCHILSGDGNDLLTRSDIQSILSEVSEVLAEAFKAALQNPVHFQALPNAFELYGVDFLVSHNLRESGKKFDVKILEINSEPAIELTGPRLTWILEDLFVSMAKVCIEPFFMESCSNEPWAIGEVKYNLIKCLDEDIRGPGTQ</sequence>
<dbReference type="SUPFAM" id="SSF56059">
    <property type="entry name" value="Glutathione synthetase ATP-binding domain-like"/>
    <property type="match status" value="1"/>
</dbReference>